<feature type="non-terminal residue" evidence="1">
    <location>
        <position position="94"/>
    </location>
</feature>
<gene>
    <name evidence="1" type="ORF">MSPICULIGERA_LOCUS8078</name>
</gene>
<evidence type="ECO:0000313" key="2">
    <source>
        <dbReference type="Proteomes" id="UP001177023"/>
    </source>
</evidence>
<proteinExistence type="predicted"/>
<protein>
    <submittedName>
        <fullName evidence="1">Uncharacterized protein</fullName>
    </submittedName>
</protein>
<dbReference type="AlphaFoldDB" id="A0AA36FVV0"/>
<accession>A0AA36FVV0</accession>
<comment type="caution">
    <text evidence="1">The sequence shown here is derived from an EMBL/GenBank/DDBJ whole genome shotgun (WGS) entry which is preliminary data.</text>
</comment>
<dbReference type="Proteomes" id="UP001177023">
    <property type="component" value="Unassembled WGS sequence"/>
</dbReference>
<evidence type="ECO:0000313" key="1">
    <source>
        <dbReference type="EMBL" id="CAJ0569606.1"/>
    </source>
</evidence>
<reference evidence="1" key="1">
    <citation type="submission" date="2023-06" db="EMBL/GenBank/DDBJ databases">
        <authorList>
            <person name="Delattre M."/>
        </authorList>
    </citation>
    <scope>NUCLEOTIDE SEQUENCE</scope>
    <source>
        <strain evidence="1">AF72</strain>
    </source>
</reference>
<organism evidence="1 2">
    <name type="scientific">Mesorhabditis spiculigera</name>
    <dbReference type="NCBI Taxonomy" id="96644"/>
    <lineage>
        <taxon>Eukaryota</taxon>
        <taxon>Metazoa</taxon>
        <taxon>Ecdysozoa</taxon>
        <taxon>Nematoda</taxon>
        <taxon>Chromadorea</taxon>
        <taxon>Rhabditida</taxon>
        <taxon>Rhabditina</taxon>
        <taxon>Rhabditomorpha</taxon>
        <taxon>Rhabditoidea</taxon>
        <taxon>Rhabditidae</taxon>
        <taxon>Mesorhabditinae</taxon>
        <taxon>Mesorhabditis</taxon>
    </lineage>
</organism>
<keyword evidence="2" id="KW-1185">Reference proteome</keyword>
<dbReference type="EMBL" id="CATQJA010002078">
    <property type="protein sequence ID" value="CAJ0569606.1"/>
    <property type="molecule type" value="Genomic_DNA"/>
</dbReference>
<sequence>MPYRRFAPLPLSCSLLPHFFVLSILAQSFFLAAAAPDHIIKTQRKYELRFLLLLGAKPKTASSTADVQLMYYLIFREKATSRKIWSGLEPIGNV</sequence>
<name>A0AA36FVV0_9BILA</name>